<dbReference type="GeneID" id="17262327"/>
<sequence>MVALACAHWAKFASAVGRAIGPEEAAKLEMPEPLASLHGKPTRVAPLPNDVSAVRQHIHATLAQAHEPQWLIRSHAPIEHAQSYGARLEVGTKNRSIGG</sequence>
<dbReference type="InterPro" id="IPR036052">
    <property type="entry name" value="TrpB-like_PALP_sf"/>
</dbReference>
<protein>
    <submittedName>
        <fullName evidence="1">Uncharacterized protein</fullName>
    </submittedName>
</protein>
<proteinExistence type="predicted"/>
<dbReference type="AlphaFoldDB" id="A0A0D3IY44"/>
<reference evidence="2" key="1">
    <citation type="journal article" date="2013" name="Nature">
        <title>Pan genome of the phytoplankton Emiliania underpins its global distribution.</title>
        <authorList>
            <person name="Read B.A."/>
            <person name="Kegel J."/>
            <person name="Klute M.J."/>
            <person name="Kuo A."/>
            <person name="Lefebvre S.C."/>
            <person name="Maumus F."/>
            <person name="Mayer C."/>
            <person name="Miller J."/>
            <person name="Monier A."/>
            <person name="Salamov A."/>
            <person name="Young J."/>
            <person name="Aguilar M."/>
            <person name="Claverie J.M."/>
            <person name="Frickenhaus S."/>
            <person name="Gonzalez K."/>
            <person name="Herman E.K."/>
            <person name="Lin Y.C."/>
            <person name="Napier J."/>
            <person name="Ogata H."/>
            <person name="Sarno A.F."/>
            <person name="Shmutz J."/>
            <person name="Schroeder D."/>
            <person name="de Vargas C."/>
            <person name="Verret F."/>
            <person name="von Dassow P."/>
            <person name="Valentin K."/>
            <person name="Van de Peer Y."/>
            <person name="Wheeler G."/>
            <person name="Dacks J.B."/>
            <person name="Delwiche C.F."/>
            <person name="Dyhrman S.T."/>
            <person name="Glockner G."/>
            <person name="John U."/>
            <person name="Richards T."/>
            <person name="Worden A.Z."/>
            <person name="Zhang X."/>
            <person name="Grigoriev I.V."/>
            <person name="Allen A.E."/>
            <person name="Bidle K."/>
            <person name="Borodovsky M."/>
            <person name="Bowler C."/>
            <person name="Brownlee C."/>
            <person name="Cock J.M."/>
            <person name="Elias M."/>
            <person name="Gladyshev V.N."/>
            <person name="Groth M."/>
            <person name="Guda C."/>
            <person name="Hadaegh A."/>
            <person name="Iglesias-Rodriguez M.D."/>
            <person name="Jenkins J."/>
            <person name="Jones B.M."/>
            <person name="Lawson T."/>
            <person name="Leese F."/>
            <person name="Lindquist E."/>
            <person name="Lobanov A."/>
            <person name="Lomsadze A."/>
            <person name="Malik S.B."/>
            <person name="Marsh M.E."/>
            <person name="Mackinder L."/>
            <person name="Mock T."/>
            <person name="Mueller-Roeber B."/>
            <person name="Pagarete A."/>
            <person name="Parker M."/>
            <person name="Probert I."/>
            <person name="Quesneville H."/>
            <person name="Raines C."/>
            <person name="Rensing S.A."/>
            <person name="Riano-Pachon D.M."/>
            <person name="Richier S."/>
            <person name="Rokitta S."/>
            <person name="Shiraiwa Y."/>
            <person name="Soanes D.M."/>
            <person name="van der Giezen M."/>
            <person name="Wahlund T.M."/>
            <person name="Williams B."/>
            <person name="Wilson W."/>
            <person name="Wolfe G."/>
            <person name="Wurch L.L."/>
        </authorList>
    </citation>
    <scope>NUCLEOTIDE SEQUENCE</scope>
</reference>
<evidence type="ECO:0000313" key="2">
    <source>
        <dbReference type="Proteomes" id="UP000013827"/>
    </source>
</evidence>
<accession>A0A0D3IY44</accession>
<dbReference type="PaxDb" id="2903-EOD16179"/>
<dbReference type="RefSeq" id="XP_005768608.1">
    <property type="nucleotide sequence ID" value="XM_005768551.1"/>
</dbReference>
<evidence type="ECO:0000313" key="1">
    <source>
        <dbReference type="EnsemblProtists" id="EOD16179"/>
    </source>
</evidence>
<name>A0A0D3IY44_EMIH1</name>
<dbReference type="HOGENOM" id="CLU_2325135_0_0_1"/>
<dbReference type="SUPFAM" id="SSF53686">
    <property type="entry name" value="Tryptophan synthase beta subunit-like PLP-dependent enzymes"/>
    <property type="match status" value="1"/>
</dbReference>
<dbReference type="Pfam" id="PF24857">
    <property type="entry name" value="THR4_C"/>
    <property type="match status" value="1"/>
</dbReference>
<reference evidence="1" key="2">
    <citation type="submission" date="2024-10" db="UniProtKB">
        <authorList>
            <consortium name="EnsemblProtists"/>
        </authorList>
    </citation>
    <scope>IDENTIFICATION</scope>
</reference>
<dbReference type="KEGG" id="ehx:EMIHUDRAFT_245263"/>
<organism evidence="1 2">
    <name type="scientific">Emiliania huxleyi (strain CCMP1516)</name>
    <dbReference type="NCBI Taxonomy" id="280463"/>
    <lineage>
        <taxon>Eukaryota</taxon>
        <taxon>Haptista</taxon>
        <taxon>Haptophyta</taxon>
        <taxon>Prymnesiophyceae</taxon>
        <taxon>Isochrysidales</taxon>
        <taxon>Noelaerhabdaceae</taxon>
        <taxon>Emiliania</taxon>
    </lineage>
</organism>
<keyword evidence="2" id="KW-1185">Reference proteome</keyword>
<dbReference type="EnsemblProtists" id="EOD16179">
    <property type="protein sequence ID" value="EOD16179"/>
    <property type="gene ID" value="EMIHUDRAFT_245263"/>
</dbReference>
<dbReference type="Proteomes" id="UP000013827">
    <property type="component" value="Unassembled WGS sequence"/>
</dbReference>